<evidence type="ECO:0000313" key="9">
    <source>
        <dbReference type="EMBL" id="KAJ2778804.1"/>
    </source>
</evidence>
<dbReference type="Gene3D" id="1.20.1270.60">
    <property type="entry name" value="Arfaptin homology (AH) domain/BAR domain"/>
    <property type="match status" value="1"/>
</dbReference>
<evidence type="ECO:0000259" key="7">
    <source>
        <dbReference type="PROSITE" id="PS50003"/>
    </source>
</evidence>
<dbReference type="PRINTS" id="PR00405">
    <property type="entry name" value="REVINTRACTNG"/>
</dbReference>
<dbReference type="Pfam" id="PF01412">
    <property type="entry name" value="ArfGap"/>
    <property type="match status" value="1"/>
</dbReference>
<dbReference type="SUPFAM" id="SSF103657">
    <property type="entry name" value="BAR/IMD domain-like"/>
    <property type="match status" value="1"/>
</dbReference>
<dbReference type="Gene3D" id="1.25.40.20">
    <property type="entry name" value="Ankyrin repeat-containing domain"/>
    <property type="match status" value="1"/>
</dbReference>
<dbReference type="Proteomes" id="UP001140172">
    <property type="component" value="Unassembled WGS sequence"/>
</dbReference>
<sequence length="1330" mass="140356">MGLFVVSITIDDGRSRHVYRQSSSTADKWHVQGATPPHFHVLAAGDASAGGSVGLADGREIPRALGLVPGYAGRTDAGVAVDVRVEGPAGEAEVWATQRGRAGVERLRMARTADGAFAVRWPVACGAPAEATHVTLQVVAGGTQHPGPLGSFDFSMHRHRGQRDGPPVAQAEALRRHPLFGAWSASDSPSFRTTLREMEEQAQARRARYRDLSRGTSVLRDAYQAFMRQLHEQLELLRDLPAFDPLQQAFLAPLRRDLGQLLSTVCSNWDMVVAGGARRLYDAGFRQLDERRAEFHQATEQWEAEVARHVRAKTGREDARRDAAFARHRAAFDAARWAYFLDLWNATRGWAEAEMFIGALKWAKSVMRARGAMGMPTVEQPAGLAWFLQGVGRAYEEIRLQKSEVTDFQALLMNTAGAVVRETPGPDEFVRVSLDGEAAAEAAEEEGPAVPAAAERRKINALRLSAVQAPDSGGQLLLLLGSGGGSPQPVPYNTASVSSVASVARLNAADGGSIPAASSVFAASVPGDDVGRPGGGLEGFLFVRASSAGTWRRHWCAVHMGRFVRHAAWRPLDGDCGAAATAADSLSLATATVRVLAAEAKPAAKRRFCFELITPAYHGVLQATSDAERALWVDALRRGIEHSLLHGPAADSSVSRFSRDSAASLATPESSASTTAPANALLARLLRRDGNSQCADCGAPAPEWCSLNLGCLVCIECSGIHRGLGTHVSKVRSLTLDVTSFTPATTAMLVATGNAVNRAVFAARPPPGQLSRQQMVEHKYVARGGVDRSWAPEDGVRRRVEQLAAWPVLVPLAAQQRQPEAGEWPAERASRLLFAAAEDGDAHVALRALALGADVNARLHVPEAAVTPLLAALFGVRGTVALAASAAADDGSADPGEPRLALAELLVLNGAQVAWQDDGRRLSPLHYACLADSPSAAQYLLDKGADPLALTRDAQQPVHLLPAQGSAARAVVEPATQRALERVQQEAARSPADSGGQQQPTAAARRSSVDGHAVLSAARRFTQSLAHARMSVSTERPTVLELGPPVPEGASGWLASLGAKRARRMTAGQGARAPPPARLDLAGPAMPAILSARESCASVESLDNVAPVPADLLPSPAQLVAQVESLAMAAREPHARRLSAAKPLARSATVSSVAERSHVQLPGEPAKPAKPAVRASRSSHALNQSAGFAAAAASPTQILPMSPVSASSSYVDIKGDAALMSARFLDSPSSRASLAESSSHGDAEDDETVMAAGKRTKLLRMSKGRSAFGLRMSSSADGFAGFISGRSSVSVEDPGAANKSANNGRLMSRLLPKSSRKLTGIFGRDKRPVS</sequence>
<protein>
    <submittedName>
        <fullName evidence="9">Uncharacterized protein</fullName>
    </submittedName>
</protein>
<feature type="region of interest" description="Disordered" evidence="6">
    <location>
        <begin position="1149"/>
        <end position="1178"/>
    </location>
</feature>
<evidence type="ECO:0000256" key="5">
    <source>
        <dbReference type="PROSITE-ProRule" id="PRU00288"/>
    </source>
</evidence>
<dbReference type="InterPro" id="IPR027267">
    <property type="entry name" value="AH/BAR_dom_sf"/>
</dbReference>
<dbReference type="SUPFAM" id="SSF48403">
    <property type="entry name" value="Ankyrin repeat"/>
    <property type="match status" value="1"/>
</dbReference>
<evidence type="ECO:0000256" key="3">
    <source>
        <dbReference type="ARBA" id="ARBA00022833"/>
    </source>
</evidence>
<dbReference type="InterPro" id="IPR037278">
    <property type="entry name" value="ARFGAP/RecO"/>
</dbReference>
<evidence type="ECO:0000256" key="1">
    <source>
        <dbReference type="ARBA" id="ARBA00022723"/>
    </source>
</evidence>
<feature type="domain" description="Arf-GAP" evidence="8">
    <location>
        <begin position="679"/>
        <end position="764"/>
    </location>
</feature>
<feature type="region of interest" description="Disordered" evidence="6">
    <location>
        <begin position="975"/>
        <end position="1010"/>
    </location>
</feature>
<dbReference type="CDD" id="cd08204">
    <property type="entry name" value="ArfGap"/>
    <property type="match status" value="1"/>
</dbReference>
<organism evidence="9 10">
    <name type="scientific">Coemansia interrupta</name>
    <dbReference type="NCBI Taxonomy" id="1126814"/>
    <lineage>
        <taxon>Eukaryota</taxon>
        <taxon>Fungi</taxon>
        <taxon>Fungi incertae sedis</taxon>
        <taxon>Zoopagomycota</taxon>
        <taxon>Kickxellomycotina</taxon>
        <taxon>Kickxellomycetes</taxon>
        <taxon>Kickxellales</taxon>
        <taxon>Kickxellaceae</taxon>
        <taxon>Coemansia</taxon>
    </lineage>
</organism>
<dbReference type="PANTHER" id="PTHR23180">
    <property type="entry name" value="CENTAURIN/ARF"/>
    <property type="match status" value="1"/>
</dbReference>
<dbReference type="SMART" id="SM00248">
    <property type="entry name" value="ANK"/>
    <property type="match status" value="2"/>
</dbReference>
<dbReference type="PROSITE" id="PS50003">
    <property type="entry name" value="PH_DOMAIN"/>
    <property type="match status" value="1"/>
</dbReference>
<dbReference type="InterPro" id="IPR001849">
    <property type="entry name" value="PH_domain"/>
</dbReference>
<name>A0A9W8LFV9_9FUNG</name>
<proteinExistence type="predicted"/>
<dbReference type="PROSITE" id="PS50297">
    <property type="entry name" value="ANK_REP_REGION"/>
    <property type="match status" value="1"/>
</dbReference>
<gene>
    <name evidence="9" type="ORF">GGI15_004071</name>
</gene>
<keyword evidence="4" id="KW-0040">ANK repeat</keyword>
<dbReference type="Gene3D" id="1.10.220.150">
    <property type="entry name" value="Arf GTPase activating protein"/>
    <property type="match status" value="1"/>
</dbReference>
<evidence type="ECO:0000313" key="10">
    <source>
        <dbReference type="Proteomes" id="UP001140172"/>
    </source>
</evidence>
<dbReference type="PROSITE" id="PS50088">
    <property type="entry name" value="ANK_REPEAT"/>
    <property type="match status" value="1"/>
</dbReference>
<dbReference type="SMART" id="SM00105">
    <property type="entry name" value="ArfGap"/>
    <property type="match status" value="1"/>
</dbReference>
<dbReference type="Pfam" id="PF00169">
    <property type="entry name" value="PH"/>
    <property type="match status" value="1"/>
</dbReference>
<dbReference type="SUPFAM" id="SSF50729">
    <property type="entry name" value="PH domain-like"/>
    <property type="match status" value="1"/>
</dbReference>
<dbReference type="Pfam" id="PF00023">
    <property type="entry name" value="Ank"/>
    <property type="match status" value="1"/>
</dbReference>
<dbReference type="SUPFAM" id="SSF57863">
    <property type="entry name" value="ArfGap/RecO-like zinc finger"/>
    <property type="match status" value="1"/>
</dbReference>
<evidence type="ECO:0000256" key="4">
    <source>
        <dbReference type="PROSITE-ProRule" id="PRU00023"/>
    </source>
</evidence>
<comment type="caution">
    <text evidence="9">The sequence shown here is derived from an EMBL/GenBank/DDBJ whole genome shotgun (WGS) entry which is preliminary data.</text>
</comment>
<dbReference type="InterPro" id="IPR001164">
    <property type="entry name" value="ArfGAP_dom"/>
</dbReference>
<keyword evidence="1" id="KW-0479">Metal-binding</keyword>
<dbReference type="InterPro" id="IPR036770">
    <property type="entry name" value="Ankyrin_rpt-contain_sf"/>
</dbReference>
<dbReference type="GO" id="GO:0005096">
    <property type="term" value="F:GTPase activator activity"/>
    <property type="evidence" value="ECO:0007669"/>
    <property type="project" value="InterPro"/>
</dbReference>
<feature type="repeat" description="ANK" evidence="4">
    <location>
        <begin position="920"/>
        <end position="952"/>
    </location>
</feature>
<dbReference type="PROSITE" id="PS50115">
    <property type="entry name" value="ARFGAP"/>
    <property type="match status" value="1"/>
</dbReference>
<dbReference type="InterPro" id="IPR011993">
    <property type="entry name" value="PH-like_dom_sf"/>
</dbReference>
<dbReference type="InterPro" id="IPR002110">
    <property type="entry name" value="Ankyrin_rpt"/>
</dbReference>
<dbReference type="OrthoDB" id="10266696at2759"/>
<feature type="domain" description="PH" evidence="7">
    <location>
        <begin position="534"/>
        <end position="641"/>
    </location>
</feature>
<evidence type="ECO:0000259" key="8">
    <source>
        <dbReference type="PROSITE" id="PS50115"/>
    </source>
</evidence>
<dbReference type="Gene3D" id="2.30.29.30">
    <property type="entry name" value="Pleckstrin-homology domain (PH domain)/Phosphotyrosine-binding domain (PTB)"/>
    <property type="match status" value="1"/>
</dbReference>
<keyword evidence="10" id="KW-1185">Reference proteome</keyword>
<keyword evidence="3" id="KW-0862">Zinc</keyword>
<dbReference type="GO" id="GO:0008270">
    <property type="term" value="F:zinc ion binding"/>
    <property type="evidence" value="ECO:0007669"/>
    <property type="project" value="UniProtKB-KW"/>
</dbReference>
<keyword evidence="2 5" id="KW-0863">Zinc-finger</keyword>
<evidence type="ECO:0000256" key="6">
    <source>
        <dbReference type="SAM" id="MobiDB-lite"/>
    </source>
</evidence>
<dbReference type="PANTHER" id="PTHR23180:SF160">
    <property type="entry name" value="ADP-RIBOSYLATION FACTOR GTPASE-ACTIVATING PROTEIN EFFECTOR PROTEIN 1"/>
    <property type="match status" value="1"/>
</dbReference>
<dbReference type="EMBL" id="JANBUM010000331">
    <property type="protein sequence ID" value="KAJ2778804.1"/>
    <property type="molecule type" value="Genomic_DNA"/>
</dbReference>
<dbReference type="InterPro" id="IPR038508">
    <property type="entry name" value="ArfGAP_dom_sf"/>
</dbReference>
<dbReference type="InterPro" id="IPR045258">
    <property type="entry name" value="ACAP1/2/3-like"/>
</dbReference>
<evidence type="ECO:0000256" key="2">
    <source>
        <dbReference type="ARBA" id="ARBA00022771"/>
    </source>
</evidence>
<dbReference type="SMART" id="SM00233">
    <property type="entry name" value="PH"/>
    <property type="match status" value="1"/>
</dbReference>
<reference evidence="9" key="1">
    <citation type="submission" date="2022-07" db="EMBL/GenBank/DDBJ databases">
        <title>Phylogenomic reconstructions and comparative analyses of Kickxellomycotina fungi.</title>
        <authorList>
            <person name="Reynolds N.K."/>
            <person name="Stajich J.E."/>
            <person name="Barry K."/>
            <person name="Grigoriev I.V."/>
            <person name="Crous P."/>
            <person name="Smith M.E."/>
        </authorList>
    </citation>
    <scope>NUCLEOTIDE SEQUENCE</scope>
    <source>
        <strain evidence="9">BCRC 34489</strain>
    </source>
</reference>
<accession>A0A9W8LFV9</accession>